<comment type="caution">
    <text evidence="2">The sequence shown here is derived from an EMBL/GenBank/DDBJ whole genome shotgun (WGS) entry which is preliminary data.</text>
</comment>
<dbReference type="EMBL" id="JBEXPZ010000047">
    <property type="protein sequence ID" value="MET9849001.1"/>
    <property type="molecule type" value="Genomic_DNA"/>
</dbReference>
<dbReference type="Proteomes" id="UP001550210">
    <property type="component" value="Unassembled WGS sequence"/>
</dbReference>
<evidence type="ECO:0000256" key="1">
    <source>
        <dbReference type="SAM" id="SignalP"/>
    </source>
</evidence>
<organism evidence="2 3">
    <name type="scientific">Streptomyces ossamyceticus</name>
    <dbReference type="NCBI Taxonomy" id="249581"/>
    <lineage>
        <taxon>Bacteria</taxon>
        <taxon>Bacillati</taxon>
        <taxon>Actinomycetota</taxon>
        <taxon>Actinomycetes</taxon>
        <taxon>Kitasatosporales</taxon>
        <taxon>Streptomycetaceae</taxon>
        <taxon>Streptomyces</taxon>
    </lineage>
</organism>
<feature type="chain" id="PRO_5046908105" description="Peptidase inhibitor family I36" evidence="1">
    <location>
        <begin position="27"/>
        <end position="142"/>
    </location>
</feature>
<accession>A0ABV2V593</accession>
<gene>
    <name evidence="2" type="ORF">ABZZ21_31550</name>
</gene>
<proteinExistence type="predicted"/>
<keyword evidence="1" id="KW-0732">Signal</keyword>
<dbReference type="RefSeq" id="WP_355401262.1">
    <property type="nucleotide sequence ID" value="NZ_JBEXPZ010000047.1"/>
</dbReference>
<feature type="signal peptide" evidence="1">
    <location>
        <begin position="1"/>
        <end position="26"/>
    </location>
</feature>
<evidence type="ECO:0000313" key="2">
    <source>
        <dbReference type="EMBL" id="MET9849001.1"/>
    </source>
</evidence>
<evidence type="ECO:0000313" key="3">
    <source>
        <dbReference type="Proteomes" id="UP001550210"/>
    </source>
</evidence>
<sequence>MSPTFRMAAAVCATALSIGFAGSAHAADDGRQYVGFVAPATAQSVVFQYKGSQNTEWATACFRWPGGTNTGKPASALNGLEAWNSYSRAWVNADIWSKPFRTWSVRAELRSGGQCDGAKVGERQQLSQLPSGDNEVHWFDFR</sequence>
<reference evidence="2 3" key="1">
    <citation type="submission" date="2024-06" db="EMBL/GenBank/DDBJ databases">
        <title>The Natural Products Discovery Center: Release of the First 8490 Sequenced Strains for Exploring Actinobacteria Biosynthetic Diversity.</title>
        <authorList>
            <person name="Kalkreuter E."/>
            <person name="Kautsar S.A."/>
            <person name="Yang D."/>
            <person name="Bader C.D."/>
            <person name="Teijaro C.N."/>
            <person name="Fluegel L."/>
            <person name="Davis C.M."/>
            <person name="Simpson J.R."/>
            <person name="Lauterbach L."/>
            <person name="Steele A.D."/>
            <person name="Gui C."/>
            <person name="Meng S."/>
            <person name="Li G."/>
            <person name="Viehrig K."/>
            <person name="Ye F."/>
            <person name="Su P."/>
            <person name="Kiefer A.F."/>
            <person name="Nichols A."/>
            <person name="Cepeda A.J."/>
            <person name="Yan W."/>
            <person name="Fan B."/>
            <person name="Jiang Y."/>
            <person name="Adhikari A."/>
            <person name="Zheng C.-J."/>
            <person name="Schuster L."/>
            <person name="Cowan T.M."/>
            <person name="Smanski M.J."/>
            <person name="Chevrette M.G."/>
            <person name="De Carvalho L.P.S."/>
            <person name="Shen B."/>
        </authorList>
    </citation>
    <scope>NUCLEOTIDE SEQUENCE [LARGE SCALE GENOMIC DNA]</scope>
    <source>
        <strain evidence="2 3">NPDC006434</strain>
    </source>
</reference>
<protein>
    <recommendedName>
        <fullName evidence="4">Peptidase inhibitor family I36</fullName>
    </recommendedName>
</protein>
<name>A0ABV2V593_9ACTN</name>
<keyword evidence="3" id="KW-1185">Reference proteome</keyword>
<evidence type="ECO:0008006" key="4">
    <source>
        <dbReference type="Google" id="ProtNLM"/>
    </source>
</evidence>